<evidence type="ECO:0000313" key="2">
    <source>
        <dbReference type="Proteomes" id="UP001202922"/>
    </source>
</evidence>
<keyword evidence="2" id="KW-1185">Reference proteome</keyword>
<gene>
    <name evidence="1" type="ORF">L0M17_04305</name>
</gene>
<evidence type="ECO:0000313" key="1">
    <source>
        <dbReference type="EMBL" id="MCH6469218.1"/>
    </source>
</evidence>
<dbReference type="Proteomes" id="UP001202922">
    <property type="component" value="Unassembled WGS sequence"/>
</dbReference>
<comment type="caution">
    <text evidence="1">The sequence shown here is derived from an EMBL/GenBank/DDBJ whole genome shotgun (WGS) entry which is preliminary data.</text>
</comment>
<accession>A0ABS9TXN5</accession>
<dbReference type="RefSeq" id="WP_241051565.1">
    <property type="nucleotide sequence ID" value="NZ_JAKZBV010000001.1"/>
</dbReference>
<sequence>MVEVLLADALPELPREEADRETLSEQVVGILREVLEGPALCEAAKVRLRRLLVTHRGHPERALLEHLREMGVEPPAP</sequence>
<reference evidence="1 2" key="1">
    <citation type="submission" date="2022-03" db="EMBL/GenBank/DDBJ databases">
        <title>Sinomonas sp. isolated from a soil.</title>
        <authorList>
            <person name="Han J."/>
            <person name="Kim D.-U."/>
        </authorList>
    </citation>
    <scope>NUCLEOTIDE SEQUENCE [LARGE SCALE GENOMIC DNA]</scope>
    <source>
        <strain evidence="1 2">5-5</strain>
    </source>
</reference>
<organism evidence="1 2">
    <name type="scientific">Sinomonas terrae</name>
    <dbReference type="NCBI Taxonomy" id="2908838"/>
    <lineage>
        <taxon>Bacteria</taxon>
        <taxon>Bacillati</taxon>
        <taxon>Actinomycetota</taxon>
        <taxon>Actinomycetes</taxon>
        <taxon>Micrococcales</taxon>
        <taxon>Micrococcaceae</taxon>
        <taxon>Sinomonas</taxon>
    </lineage>
</organism>
<proteinExistence type="predicted"/>
<protein>
    <submittedName>
        <fullName evidence="1">Uncharacterized protein</fullName>
    </submittedName>
</protein>
<name>A0ABS9TXN5_9MICC</name>
<dbReference type="EMBL" id="JAKZBV010000001">
    <property type="protein sequence ID" value="MCH6469218.1"/>
    <property type="molecule type" value="Genomic_DNA"/>
</dbReference>